<feature type="domain" description="Disease resistance R13L4/SHOC-2-like LRR" evidence="10">
    <location>
        <begin position="555"/>
        <end position="838"/>
    </location>
</feature>
<dbReference type="Pfam" id="PF18052">
    <property type="entry name" value="Rx_N"/>
    <property type="match status" value="1"/>
</dbReference>
<dbReference type="Gene3D" id="3.80.10.10">
    <property type="entry name" value="Ribonuclease Inhibitor"/>
    <property type="match status" value="1"/>
</dbReference>
<evidence type="ECO:0000256" key="3">
    <source>
        <dbReference type="ARBA" id="ARBA00022737"/>
    </source>
</evidence>
<dbReference type="CDD" id="cd14798">
    <property type="entry name" value="RX-CC_like"/>
    <property type="match status" value="1"/>
</dbReference>
<dbReference type="Pfam" id="PF23598">
    <property type="entry name" value="LRR_14"/>
    <property type="match status" value="1"/>
</dbReference>
<accession>Q8LJZ9</accession>
<comment type="similarity">
    <text evidence="1">Belongs to the disease resistance NB-LRR family.</text>
</comment>
<dbReference type="PANTHER" id="PTHR23155">
    <property type="entry name" value="DISEASE RESISTANCE PROTEIN RP"/>
    <property type="match status" value="1"/>
</dbReference>
<keyword evidence="4" id="KW-0547">Nucleotide-binding</keyword>
<dbReference type="PANTHER" id="PTHR23155:SF1116">
    <property type="entry name" value="OS12G0273300 PROTEIN"/>
    <property type="match status" value="1"/>
</dbReference>
<evidence type="ECO:0000256" key="6">
    <source>
        <dbReference type="ARBA" id="ARBA00023054"/>
    </source>
</evidence>
<gene>
    <name evidence="11" type="primary">S126P21.9</name>
</gene>
<keyword evidence="3" id="KW-0677">Repeat</keyword>
<evidence type="ECO:0000259" key="8">
    <source>
        <dbReference type="Pfam" id="PF18052"/>
    </source>
</evidence>
<evidence type="ECO:0000256" key="2">
    <source>
        <dbReference type="ARBA" id="ARBA00022614"/>
    </source>
</evidence>
<dbReference type="Gene3D" id="3.40.50.300">
    <property type="entry name" value="P-loop containing nucleotide triphosphate hydrolases"/>
    <property type="match status" value="1"/>
</dbReference>
<dbReference type="InterPro" id="IPR055414">
    <property type="entry name" value="LRR_R13L4/SHOC2-like"/>
</dbReference>
<organism evidence="11">
    <name type="scientific">Sorghum bicolor</name>
    <name type="common">Sorghum</name>
    <name type="synonym">Sorghum vulgare</name>
    <dbReference type="NCBI Taxonomy" id="4558"/>
    <lineage>
        <taxon>Eukaryota</taxon>
        <taxon>Viridiplantae</taxon>
        <taxon>Streptophyta</taxon>
        <taxon>Embryophyta</taxon>
        <taxon>Tracheophyta</taxon>
        <taxon>Spermatophyta</taxon>
        <taxon>Magnoliopsida</taxon>
        <taxon>Liliopsida</taxon>
        <taxon>Poales</taxon>
        <taxon>Poaceae</taxon>
        <taxon>PACMAD clade</taxon>
        <taxon>Panicoideae</taxon>
        <taxon>Andropogonodae</taxon>
        <taxon>Andropogoneae</taxon>
        <taxon>Sorghinae</taxon>
        <taxon>Sorghum</taxon>
    </lineage>
</organism>
<dbReference type="Gene3D" id="1.20.5.4130">
    <property type="match status" value="1"/>
</dbReference>
<dbReference type="GO" id="GO:0043531">
    <property type="term" value="F:ADP binding"/>
    <property type="evidence" value="ECO:0007669"/>
    <property type="project" value="InterPro"/>
</dbReference>
<evidence type="ECO:0000259" key="10">
    <source>
        <dbReference type="Pfam" id="PF23598"/>
    </source>
</evidence>
<evidence type="ECO:0000259" key="9">
    <source>
        <dbReference type="Pfam" id="PF23559"/>
    </source>
</evidence>
<feature type="domain" description="Disease resistance protein winged helix" evidence="9">
    <location>
        <begin position="435"/>
        <end position="506"/>
    </location>
</feature>
<keyword evidence="5" id="KW-0611">Plant defense</keyword>
<dbReference type="InterPro" id="IPR041118">
    <property type="entry name" value="Rx_N"/>
</dbReference>
<keyword evidence="2" id="KW-0433">Leucine-rich repeat</keyword>
<dbReference type="Pfam" id="PF00931">
    <property type="entry name" value="NB-ARC"/>
    <property type="match status" value="1"/>
</dbReference>
<reference evidence="11" key="1">
    <citation type="journal article" date="2002" name="Genome Res.">
        <title>Mosaic organization of orthologous sequences in grass genomes.</title>
        <authorList>
            <person name="Song R."/>
            <person name="Llaca V."/>
            <person name="Messing J."/>
        </authorList>
    </citation>
    <scope>NUCLEOTIDE SEQUENCE</scope>
</reference>
<dbReference type="GO" id="GO:0042742">
    <property type="term" value="P:defense response to bacterium"/>
    <property type="evidence" value="ECO:0007669"/>
    <property type="project" value="UniProtKB-ARBA"/>
</dbReference>
<dbReference type="InterPro" id="IPR036388">
    <property type="entry name" value="WH-like_DNA-bd_sf"/>
</dbReference>
<dbReference type="GO" id="GO:0009626">
    <property type="term" value="P:plant-type hypersensitive response"/>
    <property type="evidence" value="ECO:0007669"/>
    <property type="project" value="UniProtKB-ARBA"/>
</dbReference>
<feature type="domain" description="Disease resistance N-terminal" evidence="8">
    <location>
        <begin position="8"/>
        <end position="92"/>
    </location>
</feature>
<dbReference type="InterPro" id="IPR002182">
    <property type="entry name" value="NB-ARC"/>
</dbReference>
<dbReference type="PRINTS" id="PR00364">
    <property type="entry name" value="DISEASERSIST"/>
</dbReference>
<sequence length="865" mass="98187">MEVVTGALPSVITKLGELLAGEYNLQKGVKGEIKFLQSELESMKGALEKVSNTPLDRLDIQDKIWARDLRELSYDIEDNIDTFMVCGKSDESAKLHGIKKFVDRSVGLFKKAKIRHEIGTEIRDIKSRVVEVHERRLRYNVNNGVDKPTTTTVVDPRLFAQFKEAKELVGIDETRDELIKVLMDGNGVPFQQGKVVSIVGFGGLGKTTLAKVVYEKIRSLFHCCAFISVSQTPDLKKLFKELLYDLDKNINAETLDERRLINVLREFLIPKRYLVVIDDIWDVSVWEVIKCALPENDIGFAVITTTRNVDVADRSWWCLQVESPEDNSRKLLYRRVFGNENNNNVEDMGKCPIEELAEVSDRILKKCAGVPLAIITMASLLACKPRNKMDWYEVYHSIGTGLQNNLDVENMRKILSFSYYNMPSHLRTCLLYLSMFPEDYEVEKDRLIWMWIAEGFIHCEKQGKSQYELGENYFNELINRSMIQPIYGVSSNVYECRVHDMVLDLICSLSSEANFVTILNGMDQMSASSKIRRLSIQNGKEDDSMTLATRSLQQENQIACLPSNVVQLKHLMCLKIEGSTRVSNSIGSLTSLEVLSHIRVDDSNIHILEELGQLTELRVLEITLDEWNDKLVECLPKLQNIQDLYFWVPQHQKNIGGLDAWVAPRCLRRLRIQSVCWFSTLPEWMNPSHVPCLSILSIAVREVQQRDLDILGNLHALRQLNLVVGHDELGIFGGFVIGAGSFPCLRYCDFRGFVGPIVFQQGAMPRLRTLCSGFFVREAIEIGSSDGVVGLDFGLGILPSLQYIFFLLDSEGASEEEVKKLKAKLWHASKIHPNRPRLLIDGCSEDQGAACSNSSVLLRVRFLFL</sequence>
<dbReference type="ExpressionAtlas" id="Q8LJZ9">
    <property type="expression patterns" value="baseline and differential"/>
</dbReference>
<keyword evidence="6" id="KW-0175">Coiled coil</keyword>
<name>Q8LJZ9_SORBI</name>
<dbReference type="FunFam" id="1.10.10.10:FF:000322">
    <property type="entry name" value="Probable disease resistance protein At1g63360"/>
    <property type="match status" value="1"/>
</dbReference>
<evidence type="ECO:0000259" key="7">
    <source>
        <dbReference type="Pfam" id="PF00931"/>
    </source>
</evidence>
<dbReference type="InterPro" id="IPR032675">
    <property type="entry name" value="LRR_dom_sf"/>
</dbReference>
<dbReference type="FunFam" id="3.40.50.300:FF:001091">
    <property type="entry name" value="Probable disease resistance protein At1g61300"/>
    <property type="match status" value="1"/>
</dbReference>
<dbReference type="InterPro" id="IPR027417">
    <property type="entry name" value="P-loop_NTPase"/>
</dbReference>
<feature type="domain" description="NB-ARC" evidence="7">
    <location>
        <begin position="174"/>
        <end position="316"/>
    </location>
</feature>
<evidence type="ECO:0000256" key="5">
    <source>
        <dbReference type="ARBA" id="ARBA00022821"/>
    </source>
</evidence>
<dbReference type="GO" id="GO:0002758">
    <property type="term" value="P:innate immune response-activating signaling pathway"/>
    <property type="evidence" value="ECO:0007669"/>
    <property type="project" value="UniProtKB-ARBA"/>
</dbReference>
<dbReference type="InterPro" id="IPR044974">
    <property type="entry name" value="Disease_R_plants"/>
</dbReference>
<dbReference type="InterPro" id="IPR058922">
    <property type="entry name" value="WHD_DRP"/>
</dbReference>
<dbReference type="Pfam" id="PF23559">
    <property type="entry name" value="WHD_DRP"/>
    <property type="match status" value="1"/>
</dbReference>
<dbReference type="InterPro" id="IPR042197">
    <property type="entry name" value="Apaf_helical"/>
</dbReference>
<dbReference type="Gene3D" id="1.10.10.10">
    <property type="entry name" value="Winged helix-like DNA-binding domain superfamily/Winged helix DNA-binding domain"/>
    <property type="match status" value="1"/>
</dbReference>
<dbReference type="InterPro" id="IPR038005">
    <property type="entry name" value="RX-like_CC"/>
</dbReference>
<dbReference type="AlphaFoldDB" id="Q8LJZ9"/>
<dbReference type="SUPFAM" id="SSF52540">
    <property type="entry name" value="P-loop containing nucleoside triphosphate hydrolases"/>
    <property type="match status" value="1"/>
</dbReference>
<dbReference type="SUPFAM" id="SSF52058">
    <property type="entry name" value="L domain-like"/>
    <property type="match status" value="1"/>
</dbReference>
<dbReference type="Gene3D" id="1.10.8.430">
    <property type="entry name" value="Helical domain of apoptotic protease-activating factors"/>
    <property type="match status" value="1"/>
</dbReference>
<protein>
    <submittedName>
        <fullName evidence="11">Putative stripe rust resistance protein Yr10</fullName>
    </submittedName>
</protein>
<dbReference type="EMBL" id="AF527807">
    <property type="protein sequence ID" value="AAM94294.1"/>
    <property type="molecule type" value="Genomic_DNA"/>
</dbReference>
<evidence type="ECO:0000256" key="4">
    <source>
        <dbReference type="ARBA" id="ARBA00022741"/>
    </source>
</evidence>
<evidence type="ECO:0000256" key="1">
    <source>
        <dbReference type="ARBA" id="ARBA00008894"/>
    </source>
</evidence>
<proteinExistence type="inferred from homology"/>
<evidence type="ECO:0000313" key="11">
    <source>
        <dbReference type="EMBL" id="AAM94294.1"/>
    </source>
</evidence>